<evidence type="ECO:0000313" key="1">
    <source>
        <dbReference type="EMBL" id="MER0428530.1"/>
    </source>
</evidence>
<organism evidence="1 2">
    <name type="scientific">Streptomyces microflavus</name>
    <name type="common">Streptomyces lipmanii</name>
    <dbReference type="NCBI Taxonomy" id="1919"/>
    <lineage>
        <taxon>Bacteria</taxon>
        <taxon>Bacillati</taxon>
        <taxon>Actinomycetota</taxon>
        <taxon>Actinomycetes</taxon>
        <taxon>Kitasatosporales</taxon>
        <taxon>Streptomycetaceae</taxon>
        <taxon>Streptomyces</taxon>
    </lineage>
</organism>
<dbReference type="EMBL" id="JBEJUE010000038">
    <property type="protein sequence ID" value="MER0428530.1"/>
    <property type="molecule type" value="Genomic_DNA"/>
</dbReference>
<accession>A0ABV1QBN8</accession>
<comment type="caution">
    <text evidence="1">The sequence shown here is derived from an EMBL/GenBank/DDBJ whole genome shotgun (WGS) entry which is preliminary data.</text>
</comment>
<gene>
    <name evidence="1" type="ORF">ABR748_30565</name>
</gene>
<dbReference type="Proteomes" id="UP001456562">
    <property type="component" value="Unassembled WGS sequence"/>
</dbReference>
<evidence type="ECO:0000313" key="2">
    <source>
        <dbReference type="Proteomes" id="UP001456562"/>
    </source>
</evidence>
<sequence>MLERVPGYLQVLTAHGVECQLLRSADPGRVIYEDDVQVVVVPHP</sequence>
<protein>
    <submittedName>
        <fullName evidence="1">Uncharacterized protein</fullName>
    </submittedName>
</protein>
<reference evidence="1 2" key="1">
    <citation type="submission" date="2024-01" db="EMBL/GenBank/DDBJ databases">
        <title>Metagenomic exploration of the rhizosphere soil microbial community and their significance in facilitating the development of wild simulated ginseng.</title>
        <authorList>
            <person name="Huang J."/>
        </authorList>
    </citation>
    <scope>NUCLEOTIDE SEQUENCE [LARGE SCALE GENOMIC DNA]</scope>
    <source>
        <strain evidence="1 2">WY141</strain>
    </source>
</reference>
<name>A0ABV1QBN8_STRMI</name>
<proteinExistence type="predicted"/>
<keyword evidence="2" id="KW-1185">Reference proteome</keyword>